<dbReference type="Proteomes" id="UP001310594">
    <property type="component" value="Unassembled WGS sequence"/>
</dbReference>
<organism evidence="2 3">
    <name type="scientific">Elasticomyces elasticus</name>
    <dbReference type="NCBI Taxonomy" id="574655"/>
    <lineage>
        <taxon>Eukaryota</taxon>
        <taxon>Fungi</taxon>
        <taxon>Dikarya</taxon>
        <taxon>Ascomycota</taxon>
        <taxon>Pezizomycotina</taxon>
        <taxon>Dothideomycetes</taxon>
        <taxon>Dothideomycetidae</taxon>
        <taxon>Mycosphaerellales</taxon>
        <taxon>Teratosphaeriaceae</taxon>
        <taxon>Elasticomyces</taxon>
    </lineage>
</organism>
<dbReference type="EMBL" id="JAVRQU010000001">
    <property type="protein sequence ID" value="KAK5707571.1"/>
    <property type="molecule type" value="Genomic_DNA"/>
</dbReference>
<reference evidence="2" key="1">
    <citation type="submission" date="2023-08" db="EMBL/GenBank/DDBJ databases">
        <title>Black Yeasts Isolated from many extreme environments.</title>
        <authorList>
            <person name="Coleine C."/>
            <person name="Stajich J.E."/>
            <person name="Selbmann L."/>
        </authorList>
    </citation>
    <scope>NUCLEOTIDE SEQUENCE</scope>
    <source>
        <strain evidence="2">CCFEE 5810</strain>
    </source>
</reference>
<sequence length="498" mass="56034">MTTIRVNHRTPSTNKATRGKAPRKACQPIEQPPEPPKSLIVLQRALDDRVARTSARRTSLLTSAISHIDVDEVQMFADFFEKYMPASVWRQVTYLGPVMELVPTTALLKRAKRTIGLTHLAAFSKDERLVREARISYGRLLGQLQFQLAFPVKTASDEETRELAVSVALMTHLSDPNGESTQTDDTWVVHMLGAQKLLSTYGPSRMYAAGPLNAGLLRHVLHNGFSLAVAKRRAWDVDTAWFQHMPSKGWTIYTTAFCKLPELLETIDIALAEHWETSELLELVDRLDDLERHGSDLFPEITKPETMDVSSICSLSADVEEHCVMTGSTAFPELFVPMSPDQPALHLFLIPTQLLLITACSKLRIWHFRPAVLAAVSEEEQKNAKQHVYELARDLCMSALSFTREGKLVHAQWLRLCLTLARNVFEQQSALAELGWCDGCLIANKLRLQRLRATCVPSLCKIEDIIPGMAETCRYKSKFDPKAFIIRSTPSCPMRLTQ</sequence>
<comment type="caution">
    <text evidence="2">The sequence shown here is derived from an EMBL/GenBank/DDBJ whole genome shotgun (WGS) entry which is preliminary data.</text>
</comment>
<feature type="compositionally biased region" description="Polar residues" evidence="1">
    <location>
        <begin position="1"/>
        <end position="16"/>
    </location>
</feature>
<accession>A0AAN7WII5</accession>
<name>A0AAN7WII5_9PEZI</name>
<dbReference type="AlphaFoldDB" id="A0AAN7WII5"/>
<evidence type="ECO:0000313" key="3">
    <source>
        <dbReference type="Proteomes" id="UP001310594"/>
    </source>
</evidence>
<evidence type="ECO:0000313" key="2">
    <source>
        <dbReference type="EMBL" id="KAK5707571.1"/>
    </source>
</evidence>
<proteinExistence type="predicted"/>
<protein>
    <submittedName>
        <fullName evidence="2">Uncharacterized protein</fullName>
    </submittedName>
</protein>
<gene>
    <name evidence="2" type="ORF">LTR97_000108</name>
</gene>
<feature type="region of interest" description="Disordered" evidence="1">
    <location>
        <begin position="1"/>
        <end position="35"/>
    </location>
</feature>
<evidence type="ECO:0000256" key="1">
    <source>
        <dbReference type="SAM" id="MobiDB-lite"/>
    </source>
</evidence>